<dbReference type="AlphaFoldDB" id="A7TT75"/>
<evidence type="ECO:0000256" key="1">
    <source>
        <dbReference type="SAM" id="Phobius"/>
    </source>
</evidence>
<keyword evidence="1" id="KW-1133">Transmembrane helix</keyword>
<evidence type="ECO:0000313" key="2">
    <source>
        <dbReference type="EMBL" id="EDO14537.1"/>
    </source>
</evidence>
<dbReference type="OrthoDB" id="4050294at2759"/>
<proteinExistence type="predicted"/>
<sequence length="72" mass="8819">MVTIRSLKQVSYYLFIGLLLNISFKILYHYIIPWSLLWMVNCQGNECNELSWWQHFPLLEKFIWRLVDNLNL</sequence>
<dbReference type="HOGENOM" id="CLU_190836_1_0_1"/>
<name>A7TT75_VANPO</name>
<keyword evidence="1" id="KW-0812">Transmembrane</keyword>
<dbReference type="RefSeq" id="XP_001642395.1">
    <property type="nucleotide sequence ID" value="XM_001642345.1"/>
</dbReference>
<reference evidence="2 3" key="1">
    <citation type="journal article" date="2007" name="Proc. Natl. Acad. Sci. U.S.A.">
        <title>Independent sorting-out of thousands of duplicated gene pairs in two yeast species descended from a whole-genome duplication.</title>
        <authorList>
            <person name="Scannell D.R."/>
            <person name="Frank A.C."/>
            <person name="Conant G.C."/>
            <person name="Byrne K.P."/>
            <person name="Woolfit M."/>
            <person name="Wolfe K.H."/>
        </authorList>
    </citation>
    <scope>NUCLEOTIDE SEQUENCE [LARGE SCALE GENOMIC DNA]</scope>
    <source>
        <strain evidence="3">ATCC 22028 / DSM 70294 / BCRC 21397 / CBS 2163 / NBRC 10782 / NRRL Y-8283 / UCD 57-17</strain>
    </source>
</reference>
<dbReference type="InParanoid" id="A7TT75"/>
<dbReference type="Proteomes" id="UP000000267">
    <property type="component" value="Unassembled WGS sequence"/>
</dbReference>
<feature type="transmembrane region" description="Helical" evidence="1">
    <location>
        <begin position="12"/>
        <end position="31"/>
    </location>
</feature>
<keyword evidence="1" id="KW-0472">Membrane</keyword>
<dbReference type="EMBL" id="DS480547">
    <property type="protein sequence ID" value="EDO14537.1"/>
    <property type="molecule type" value="Genomic_DNA"/>
</dbReference>
<dbReference type="KEGG" id="vpo:Kpol_246p6"/>
<keyword evidence="3" id="KW-1185">Reference proteome</keyword>
<dbReference type="PhylomeDB" id="A7TT75"/>
<dbReference type="OMA" id="NNECTEL"/>
<dbReference type="FunCoup" id="A7TT75">
    <property type="interactions" value="3"/>
</dbReference>
<evidence type="ECO:0000313" key="3">
    <source>
        <dbReference type="Proteomes" id="UP000000267"/>
    </source>
</evidence>
<accession>A7TT75</accession>
<organism evidence="3">
    <name type="scientific">Vanderwaltozyma polyspora (strain ATCC 22028 / DSM 70294 / BCRC 21397 / CBS 2163 / NBRC 10782 / NRRL Y-8283 / UCD 57-17)</name>
    <name type="common">Kluyveromyces polysporus</name>
    <dbReference type="NCBI Taxonomy" id="436907"/>
    <lineage>
        <taxon>Eukaryota</taxon>
        <taxon>Fungi</taxon>
        <taxon>Dikarya</taxon>
        <taxon>Ascomycota</taxon>
        <taxon>Saccharomycotina</taxon>
        <taxon>Saccharomycetes</taxon>
        <taxon>Saccharomycetales</taxon>
        <taxon>Saccharomycetaceae</taxon>
        <taxon>Vanderwaltozyma</taxon>
    </lineage>
</organism>
<dbReference type="GeneID" id="5542539"/>
<dbReference type="eggNOG" id="ENOG502T1MZ">
    <property type="taxonomic scope" value="Eukaryota"/>
</dbReference>
<gene>
    <name evidence="2" type="ORF">Kpol_246p6</name>
</gene>
<protein>
    <submittedName>
        <fullName evidence="2">Uncharacterized protein</fullName>
    </submittedName>
</protein>